<keyword evidence="4 6" id="KW-0732">Signal</keyword>
<evidence type="ECO:0000256" key="6">
    <source>
        <dbReference type="SAM" id="SignalP"/>
    </source>
</evidence>
<accession>A0A7M5UQ17</accession>
<dbReference type="OrthoDB" id="6034167at2759"/>
<evidence type="ECO:0000313" key="8">
    <source>
        <dbReference type="EnsemblMetazoa" id="CLYHEMP002691.1"/>
    </source>
</evidence>
<evidence type="ECO:0000313" key="9">
    <source>
        <dbReference type="Proteomes" id="UP000594262"/>
    </source>
</evidence>
<dbReference type="AlphaFoldDB" id="A0A7M5UQ17"/>
<dbReference type="InterPro" id="IPR016860">
    <property type="entry name" value="Cerberus"/>
</dbReference>
<dbReference type="RefSeq" id="XP_066929698.1">
    <property type="nucleotide sequence ID" value="XM_067073597.1"/>
</dbReference>
<dbReference type="PANTHER" id="PTHR15273">
    <property type="entry name" value="DAN DOMAIN FAMILY MEMBER 5"/>
    <property type="match status" value="1"/>
</dbReference>
<evidence type="ECO:0000259" key="7">
    <source>
        <dbReference type="SMART" id="SM00041"/>
    </source>
</evidence>
<feature type="domain" description="CTCK" evidence="7">
    <location>
        <begin position="38"/>
        <end position="124"/>
    </location>
</feature>
<sequence length="132" mass="15247">MENRSKSGEIFLLLLSCIMLVISAPLNEDKPFQDNCKTIPFNMPVHEKGCEKMYVRNNYCRGLCHSIMFDSGNSQNTCRICVPNEHFKKVIFLKCKKMVDGVEKMVRVPRAIEIVKECSCNKCPNIKGHFWK</sequence>
<evidence type="ECO:0000256" key="5">
    <source>
        <dbReference type="ARBA" id="ARBA00023157"/>
    </source>
</evidence>
<dbReference type="InterPro" id="IPR006207">
    <property type="entry name" value="Cys_knot_C"/>
</dbReference>
<dbReference type="PANTHER" id="PTHR15273:SF8">
    <property type="entry name" value="CERBERUS"/>
    <property type="match status" value="1"/>
</dbReference>
<dbReference type="Pfam" id="PF03045">
    <property type="entry name" value="DAN"/>
    <property type="match status" value="1"/>
</dbReference>
<dbReference type="GO" id="GO:0048513">
    <property type="term" value="P:animal organ development"/>
    <property type="evidence" value="ECO:0007669"/>
    <property type="project" value="UniProtKB-ARBA"/>
</dbReference>
<dbReference type="InterPro" id="IPR029034">
    <property type="entry name" value="Cystine-knot_cytokine"/>
</dbReference>
<keyword evidence="3" id="KW-0964">Secreted</keyword>
<feature type="signal peptide" evidence="6">
    <location>
        <begin position="1"/>
        <end position="23"/>
    </location>
</feature>
<dbReference type="SMART" id="SM00041">
    <property type="entry name" value="CT"/>
    <property type="match status" value="1"/>
</dbReference>
<keyword evidence="5" id="KW-1015">Disulfide bond</keyword>
<dbReference type="GeneID" id="136817265"/>
<evidence type="ECO:0000256" key="1">
    <source>
        <dbReference type="ARBA" id="ARBA00004613"/>
    </source>
</evidence>
<evidence type="ECO:0000256" key="2">
    <source>
        <dbReference type="ARBA" id="ARBA00007872"/>
    </source>
</evidence>
<reference evidence="8" key="1">
    <citation type="submission" date="2021-01" db="UniProtKB">
        <authorList>
            <consortium name="EnsemblMetazoa"/>
        </authorList>
    </citation>
    <scope>IDENTIFICATION</scope>
</reference>
<keyword evidence="9" id="KW-1185">Reference proteome</keyword>
<evidence type="ECO:0000256" key="3">
    <source>
        <dbReference type="ARBA" id="ARBA00022525"/>
    </source>
</evidence>
<feature type="chain" id="PRO_5029631320" description="CTCK domain-containing protein" evidence="6">
    <location>
        <begin position="24"/>
        <end position="132"/>
    </location>
</feature>
<dbReference type="GO" id="GO:0005576">
    <property type="term" value="C:extracellular region"/>
    <property type="evidence" value="ECO:0007669"/>
    <property type="project" value="UniProtKB-SubCell"/>
</dbReference>
<dbReference type="EnsemblMetazoa" id="CLYHEMT002691.1">
    <property type="protein sequence ID" value="CLYHEMP002691.1"/>
    <property type="gene ID" value="CLYHEMG002691"/>
</dbReference>
<dbReference type="Proteomes" id="UP000594262">
    <property type="component" value="Unplaced"/>
</dbReference>
<dbReference type="GO" id="GO:0003002">
    <property type="term" value="P:regionalization"/>
    <property type="evidence" value="ECO:0007669"/>
    <property type="project" value="UniProtKB-ARBA"/>
</dbReference>
<name>A0A7M5UQ17_9CNID</name>
<protein>
    <recommendedName>
        <fullName evidence="7">CTCK domain-containing protein</fullName>
    </recommendedName>
</protein>
<dbReference type="Gene3D" id="2.10.90.10">
    <property type="entry name" value="Cystine-knot cytokines"/>
    <property type="match status" value="1"/>
</dbReference>
<proteinExistence type="inferred from homology"/>
<dbReference type="InterPro" id="IPR004133">
    <property type="entry name" value="DAN_dom"/>
</dbReference>
<dbReference type="GO" id="GO:0032926">
    <property type="term" value="P:negative regulation of activin receptor signaling pathway"/>
    <property type="evidence" value="ECO:0007669"/>
    <property type="project" value="UniProtKB-ARBA"/>
</dbReference>
<comment type="similarity">
    <text evidence="2">Belongs to the DAN family.</text>
</comment>
<comment type="subcellular location">
    <subcellularLocation>
        <location evidence="1">Secreted</location>
    </subcellularLocation>
</comment>
<organism evidence="8 9">
    <name type="scientific">Clytia hemisphaerica</name>
    <dbReference type="NCBI Taxonomy" id="252671"/>
    <lineage>
        <taxon>Eukaryota</taxon>
        <taxon>Metazoa</taxon>
        <taxon>Cnidaria</taxon>
        <taxon>Hydrozoa</taxon>
        <taxon>Hydroidolina</taxon>
        <taxon>Leptothecata</taxon>
        <taxon>Obeliida</taxon>
        <taxon>Clytiidae</taxon>
        <taxon>Clytia</taxon>
    </lineage>
</organism>
<evidence type="ECO:0000256" key="4">
    <source>
        <dbReference type="ARBA" id="ARBA00022729"/>
    </source>
</evidence>